<dbReference type="GO" id="GO:0003676">
    <property type="term" value="F:nucleic acid binding"/>
    <property type="evidence" value="ECO:0007669"/>
    <property type="project" value="InterPro"/>
</dbReference>
<dbReference type="STRING" id="41688.A0A2N3NKI3"/>
<dbReference type="InterPro" id="IPR036875">
    <property type="entry name" value="Znf_CCHC_sf"/>
</dbReference>
<keyword evidence="2" id="KW-0175">Coiled coil</keyword>
<dbReference type="Pfam" id="PF00098">
    <property type="entry name" value="zf-CCHC"/>
    <property type="match status" value="1"/>
</dbReference>
<dbReference type="GO" id="GO:0008270">
    <property type="term" value="F:zinc ion binding"/>
    <property type="evidence" value="ECO:0007669"/>
    <property type="project" value="UniProtKB-KW"/>
</dbReference>
<keyword evidence="1" id="KW-0862">Zinc</keyword>
<keyword evidence="1" id="KW-0479">Metal-binding</keyword>
<dbReference type="PROSITE" id="PS50158">
    <property type="entry name" value="ZF_CCHC"/>
    <property type="match status" value="1"/>
</dbReference>
<feature type="compositionally biased region" description="Gly residues" evidence="3">
    <location>
        <begin position="225"/>
        <end position="238"/>
    </location>
</feature>
<gene>
    <name evidence="5" type="ORF">jhhlp_000281</name>
</gene>
<feature type="region of interest" description="Disordered" evidence="3">
    <location>
        <begin position="1"/>
        <end position="61"/>
    </location>
</feature>
<dbReference type="AlphaFoldDB" id="A0A2N3NKI3"/>
<feature type="compositionally biased region" description="Basic residues" evidence="3">
    <location>
        <begin position="266"/>
        <end position="275"/>
    </location>
</feature>
<evidence type="ECO:0000259" key="4">
    <source>
        <dbReference type="PROSITE" id="PS50158"/>
    </source>
</evidence>
<evidence type="ECO:0000256" key="3">
    <source>
        <dbReference type="SAM" id="MobiDB-lite"/>
    </source>
</evidence>
<name>A0A2N3NKI3_9PEZI</name>
<sequence>MAPSTPTTGPSSRLLSMKFMQRGAATADSVPSSEEGSSKRRKLTHPSSKTPTPAGADNDLFSQDKIRAAVEELEAKRKAAVERRAAELSDSHWVLDIPVAKEGAAGRNGIKEKPPLRVVYVGYGEIDRAAGDSDYEDTQDDVQTGRRITGDYKRKEEKEADKDSGSDSSDDDSDSDEDGEISDSSDDSRSPNPKKKRKPSKKGARPEKQKKGVKLSRLTSISSGGTAGGISQGGGGTKGASALSRPPMKCFSCNGLGHKSSDCPNKGRKRRAAPY</sequence>
<feature type="domain" description="CCHC-type" evidence="4">
    <location>
        <begin position="249"/>
        <end position="265"/>
    </location>
</feature>
<dbReference type="SUPFAM" id="SSF57756">
    <property type="entry name" value="Retrovirus zinc finger-like domains"/>
    <property type="match status" value="1"/>
</dbReference>
<feature type="compositionally biased region" description="Basic residues" evidence="3">
    <location>
        <begin position="192"/>
        <end position="203"/>
    </location>
</feature>
<evidence type="ECO:0000256" key="1">
    <source>
        <dbReference type="PROSITE-ProRule" id="PRU00047"/>
    </source>
</evidence>
<feature type="compositionally biased region" description="Acidic residues" evidence="3">
    <location>
        <begin position="168"/>
        <end position="185"/>
    </location>
</feature>
<proteinExistence type="predicted"/>
<evidence type="ECO:0000313" key="5">
    <source>
        <dbReference type="EMBL" id="PKS12940.1"/>
    </source>
</evidence>
<dbReference type="Gene3D" id="4.10.60.10">
    <property type="entry name" value="Zinc finger, CCHC-type"/>
    <property type="match status" value="1"/>
</dbReference>
<reference evidence="5 6" key="1">
    <citation type="journal article" date="2017" name="G3 (Bethesda)">
        <title>First Draft Genome Sequence of the Pathogenic Fungus Lomentospora prolificans (Formerly Scedosporium prolificans).</title>
        <authorList>
            <person name="Luo R."/>
            <person name="Zimin A."/>
            <person name="Workman R."/>
            <person name="Fan Y."/>
            <person name="Pertea G."/>
            <person name="Grossman N."/>
            <person name="Wear M.P."/>
            <person name="Jia B."/>
            <person name="Miller H."/>
            <person name="Casadevall A."/>
            <person name="Timp W."/>
            <person name="Zhang S.X."/>
            <person name="Salzberg S.L."/>
        </authorList>
    </citation>
    <scope>NUCLEOTIDE SEQUENCE [LARGE SCALE GENOMIC DNA]</scope>
    <source>
        <strain evidence="5 6">JHH-5317</strain>
    </source>
</reference>
<dbReference type="EMBL" id="NLAX01000002">
    <property type="protein sequence ID" value="PKS12940.1"/>
    <property type="molecule type" value="Genomic_DNA"/>
</dbReference>
<dbReference type="Proteomes" id="UP000233524">
    <property type="component" value="Unassembled WGS sequence"/>
</dbReference>
<organism evidence="5 6">
    <name type="scientific">Lomentospora prolificans</name>
    <dbReference type="NCBI Taxonomy" id="41688"/>
    <lineage>
        <taxon>Eukaryota</taxon>
        <taxon>Fungi</taxon>
        <taxon>Dikarya</taxon>
        <taxon>Ascomycota</taxon>
        <taxon>Pezizomycotina</taxon>
        <taxon>Sordariomycetes</taxon>
        <taxon>Hypocreomycetidae</taxon>
        <taxon>Microascales</taxon>
        <taxon>Microascaceae</taxon>
        <taxon>Lomentospora</taxon>
    </lineage>
</organism>
<feature type="region of interest" description="Disordered" evidence="3">
    <location>
        <begin position="127"/>
        <end position="275"/>
    </location>
</feature>
<feature type="compositionally biased region" description="Basic and acidic residues" evidence="3">
    <location>
        <begin position="148"/>
        <end position="165"/>
    </location>
</feature>
<dbReference type="InParanoid" id="A0A2N3NKI3"/>
<protein>
    <recommendedName>
        <fullName evidence="4">CCHC-type domain-containing protein</fullName>
    </recommendedName>
</protein>
<feature type="compositionally biased region" description="Polar residues" evidence="3">
    <location>
        <begin position="1"/>
        <end position="14"/>
    </location>
</feature>
<feature type="coiled-coil region" evidence="2">
    <location>
        <begin position="63"/>
        <end position="90"/>
    </location>
</feature>
<dbReference type="Pfam" id="PF10175">
    <property type="entry name" value="MPP6"/>
    <property type="match status" value="1"/>
</dbReference>
<evidence type="ECO:0000313" key="6">
    <source>
        <dbReference type="Proteomes" id="UP000233524"/>
    </source>
</evidence>
<keyword evidence="1" id="KW-0863">Zinc-finger</keyword>
<keyword evidence="6" id="KW-1185">Reference proteome</keyword>
<evidence type="ECO:0000256" key="2">
    <source>
        <dbReference type="SAM" id="Coils"/>
    </source>
</evidence>
<accession>A0A2N3NKI3</accession>
<dbReference type="SMART" id="SM00343">
    <property type="entry name" value="ZnF_C2HC"/>
    <property type="match status" value="1"/>
</dbReference>
<dbReference type="OrthoDB" id="427960at2759"/>
<comment type="caution">
    <text evidence="5">The sequence shown here is derived from an EMBL/GenBank/DDBJ whole genome shotgun (WGS) entry which is preliminary data.</text>
</comment>
<dbReference type="InterPro" id="IPR001878">
    <property type="entry name" value="Znf_CCHC"/>
</dbReference>
<dbReference type="VEuPathDB" id="FungiDB:jhhlp_000281"/>